<feature type="transmembrane region" description="Helical" evidence="8">
    <location>
        <begin position="254"/>
        <end position="276"/>
    </location>
</feature>
<dbReference type="GO" id="GO:1990961">
    <property type="term" value="P:xenobiotic detoxification by transmembrane export across the plasma membrane"/>
    <property type="evidence" value="ECO:0007669"/>
    <property type="project" value="InterPro"/>
</dbReference>
<evidence type="ECO:0008006" key="11">
    <source>
        <dbReference type="Google" id="ProtNLM"/>
    </source>
</evidence>
<organism evidence="9 10">
    <name type="scientific">Torulaspora globosa</name>
    <dbReference type="NCBI Taxonomy" id="48254"/>
    <lineage>
        <taxon>Eukaryota</taxon>
        <taxon>Fungi</taxon>
        <taxon>Dikarya</taxon>
        <taxon>Ascomycota</taxon>
        <taxon>Saccharomycotina</taxon>
        <taxon>Saccharomycetes</taxon>
        <taxon>Saccharomycetales</taxon>
        <taxon>Saccharomycetaceae</taxon>
        <taxon>Torulaspora</taxon>
    </lineage>
</organism>
<dbReference type="NCBIfam" id="TIGR00797">
    <property type="entry name" value="matE"/>
    <property type="match status" value="1"/>
</dbReference>
<dbReference type="PANTHER" id="PTHR11206">
    <property type="entry name" value="MULTIDRUG RESISTANCE PROTEIN"/>
    <property type="match status" value="1"/>
</dbReference>
<feature type="transmembrane region" description="Helical" evidence="8">
    <location>
        <begin position="619"/>
        <end position="643"/>
    </location>
</feature>
<evidence type="ECO:0000256" key="6">
    <source>
        <dbReference type="SAM" id="Coils"/>
    </source>
</evidence>
<evidence type="ECO:0000256" key="4">
    <source>
        <dbReference type="ARBA" id="ARBA00022989"/>
    </source>
</evidence>
<evidence type="ECO:0000313" key="9">
    <source>
        <dbReference type="EMBL" id="QLQ80699.1"/>
    </source>
</evidence>
<feature type="transmembrane region" description="Helical" evidence="8">
    <location>
        <begin position="423"/>
        <end position="451"/>
    </location>
</feature>
<dbReference type="EMBL" id="CP059271">
    <property type="protein sequence ID" value="QLQ80699.1"/>
    <property type="molecule type" value="Genomic_DNA"/>
</dbReference>
<feature type="transmembrane region" description="Helical" evidence="8">
    <location>
        <begin position="547"/>
        <end position="569"/>
    </location>
</feature>
<evidence type="ECO:0000256" key="2">
    <source>
        <dbReference type="ARBA" id="ARBA00010199"/>
    </source>
</evidence>
<feature type="transmembrane region" description="Helical" evidence="8">
    <location>
        <begin position="362"/>
        <end position="383"/>
    </location>
</feature>
<feature type="region of interest" description="Disordered" evidence="7">
    <location>
        <begin position="689"/>
        <end position="716"/>
    </location>
</feature>
<dbReference type="Proteomes" id="UP000510647">
    <property type="component" value="Chromosome 5"/>
</dbReference>
<comment type="similarity">
    <text evidence="2">Belongs to the multi antimicrobial extrusion (MATE) (TC 2.A.66.1) family.</text>
</comment>
<feature type="transmembrane region" description="Helical" evidence="8">
    <location>
        <begin position="516"/>
        <end position="535"/>
    </location>
</feature>
<comment type="subcellular location">
    <subcellularLocation>
        <location evidence="1">Membrane</location>
        <topology evidence="1">Multi-pass membrane protein</topology>
    </subcellularLocation>
</comment>
<dbReference type="GO" id="GO:0015297">
    <property type="term" value="F:antiporter activity"/>
    <property type="evidence" value="ECO:0007669"/>
    <property type="project" value="InterPro"/>
</dbReference>
<dbReference type="InterPro" id="IPR002528">
    <property type="entry name" value="MATE_fam"/>
</dbReference>
<evidence type="ECO:0000256" key="1">
    <source>
        <dbReference type="ARBA" id="ARBA00004141"/>
    </source>
</evidence>
<feature type="transmembrane region" description="Helical" evidence="8">
    <location>
        <begin position="649"/>
        <end position="671"/>
    </location>
</feature>
<accession>A0A7H9HTS4</accession>
<gene>
    <name evidence="9" type="ORF">HG537_0E00520</name>
</gene>
<evidence type="ECO:0000256" key="7">
    <source>
        <dbReference type="SAM" id="MobiDB-lite"/>
    </source>
</evidence>
<dbReference type="AlphaFoldDB" id="A0A7H9HTS4"/>
<feature type="transmembrane region" description="Helical" evidence="8">
    <location>
        <begin position="328"/>
        <end position="347"/>
    </location>
</feature>
<proteinExistence type="inferred from homology"/>
<evidence type="ECO:0000256" key="5">
    <source>
        <dbReference type="ARBA" id="ARBA00023136"/>
    </source>
</evidence>
<name>A0A7H9HTS4_9SACH</name>
<dbReference type="Pfam" id="PF01554">
    <property type="entry name" value="MatE"/>
    <property type="match status" value="2"/>
</dbReference>
<evidence type="ECO:0000313" key="10">
    <source>
        <dbReference type="Proteomes" id="UP000510647"/>
    </source>
</evidence>
<evidence type="ECO:0000256" key="8">
    <source>
        <dbReference type="SAM" id="Phobius"/>
    </source>
</evidence>
<dbReference type="CDD" id="cd13132">
    <property type="entry name" value="MATE_eukaryotic"/>
    <property type="match status" value="1"/>
</dbReference>
<reference evidence="9 10" key="1">
    <citation type="submission" date="2020-06" db="EMBL/GenBank/DDBJ databases">
        <title>The yeast mating-type switching endonuclease HO is a domesticated member of an unorthodox homing genetic element family.</title>
        <authorList>
            <person name="Coughlan A.Y."/>
            <person name="Lombardi L."/>
            <person name="Braun-Galleani S."/>
            <person name="Martos A.R."/>
            <person name="Galeote V."/>
            <person name="Bigey F."/>
            <person name="Dequin S."/>
            <person name="Byrne K.P."/>
            <person name="Wolfe K.H."/>
        </authorList>
    </citation>
    <scope>NUCLEOTIDE SEQUENCE [LARGE SCALE GENOMIC DNA]</scope>
    <source>
        <strain evidence="9 10">CBS2947</strain>
    </source>
</reference>
<evidence type="ECO:0000256" key="3">
    <source>
        <dbReference type="ARBA" id="ARBA00022692"/>
    </source>
</evidence>
<keyword evidence="5 8" id="KW-0472">Membrane</keyword>
<feature type="transmembrane region" description="Helical" evidence="8">
    <location>
        <begin position="395"/>
        <end position="417"/>
    </location>
</feature>
<keyword evidence="10" id="KW-1185">Reference proteome</keyword>
<protein>
    <recommendedName>
        <fullName evidence="11">MATE efflux family protein</fullName>
    </recommendedName>
</protein>
<dbReference type="InterPro" id="IPR045069">
    <property type="entry name" value="MATE_euk"/>
</dbReference>
<dbReference type="OrthoDB" id="2126698at2759"/>
<sequence length="716" mass="79978">MALICSVLVQNWQEDQGLLAQGRVFWCAIMANLLSKTLSEVHPTLRTNGMGIGNTHRRISLGFFPVNKKNPLVRKYRKKHARADQRSYLSLGDDFGSSVRDSNLHLRDIIDEEELIEQEDGGELSRTVSLPSRVSETLDVSSPGLDWILQEHERRYSSAYGSETEEQEDQSSVNPYYSRELEYEEFMRRLQAQKAAAEQERTRQLRRPSYVSVTSRGSIPMIYQRYRSVDSEDYEDFAHETVTVKSEAKVLASYSIPLMITFLLEQIFPMVCSLTVGHLGKNELAAVSLASMTSNITLAIFAGIATSLDTLCPQAYGSGRYCSVGVHLQRCIAFSMVIYIPFAMFWFKSESFLALVVPEKELVALTAKFLRVLILGAPAYILFENLKRFLQAQGIFDAGIYVLAICAPSNVFVSYTLVWNKYIGVGFIGSAIAVVINFWLMFILLLLYTIFINGKKCWGGFTRKALTHWRDLSHLAISGIIMLEAEELSYEILTLFSAYFGTSYLAAQSTASTMSALLYMIPFAIGIATSTRIANFIGSKRPECAHLSAKIGIGYSAIGGLTNCCILIFGRRPIANLFSKDEEVISLIIKILPLVAIVQNFDALNAVAGACLRGQGMQAFGSIVNLVVYYLFAIPVALILGYIIDWKLYGLWIGIGLGMLAIGVIEAYYVLFPNWDAIMNYAEVLKETEDDEDSDTNSYFTDSDDDPDEDTHLLAR</sequence>
<dbReference type="GO" id="GO:0016020">
    <property type="term" value="C:membrane"/>
    <property type="evidence" value="ECO:0007669"/>
    <property type="project" value="UniProtKB-SubCell"/>
</dbReference>
<dbReference type="GO" id="GO:0042910">
    <property type="term" value="F:xenobiotic transmembrane transporter activity"/>
    <property type="evidence" value="ECO:0007669"/>
    <property type="project" value="InterPro"/>
</dbReference>
<keyword evidence="6" id="KW-0175">Coiled coil</keyword>
<keyword evidence="3 8" id="KW-0812">Transmembrane</keyword>
<feature type="coiled-coil region" evidence="6">
    <location>
        <begin position="180"/>
        <end position="207"/>
    </location>
</feature>
<keyword evidence="4 8" id="KW-1133">Transmembrane helix</keyword>